<dbReference type="KEGG" id="lab:LA76x_2351"/>
<sequence>MSRYLPVVAALLALPHLIAAASARTESDAVRSEHAIELERARCDALYRKHPVAAPAKTAKPIVAAPRSLGAH</sequence>
<feature type="chain" id="PRO_5006597001" description="Secreted protein" evidence="1">
    <location>
        <begin position="21"/>
        <end position="72"/>
    </location>
</feature>
<keyword evidence="3" id="KW-1185">Reference proteome</keyword>
<dbReference type="EMBL" id="CP011129">
    <property type="protein sequence ID" value="ALN80484.1"/>
    <property type="molecule type" value="Genomic_DNA"/>
</dbReference>
<name>A0A0S2FAF0_LYSAN</name>
<dbReference type="Proteomes" id="UP000060787">
    <property type="component" value="Chromosome"/>
</dbReference>
<keyword evidence="1" id="KW-0732">Signal</keyword>
<evidence type="ECO:0000313" key="2">
    <source>
        <dbReference type="EMBL" id="ALN80484.1"/>
    </source>
</evidence>
<dbReference type="PATRIC" id="fig|84531.8.peg.2363"/>
<reference evidence="2 3" key="1">
    <citation type="journal article" date="2015" name="BMC Genomics">
        <title>Comparative genomics and metabolic profiling of the genus Lysobacter.</title>
        <authorList>
            <person name="de Bruijn I."/>
            <person name="Cheng X."/>
            <person name="de Jager V."/>
            <person name="Exposito R.G."/>
            <person name="Watrous J."/>
            <person name="Patel N."/>
            <person name="Postma J."/>
            <person name="Dorrestein P.C."/>
            <person name="Kobayashi D."/>
            <person name="Raaijmakers J.M."/>
        </authorList>
    </citation>
    <scope>NUCLEOTIDE SEQUENCE [LARGE SCALE GENOMIC DNA]</scope>
    <source>
        <strain evidence="2 3">76</strain>
    </source>
</reference>
<evidence type="ECO:0008006" key="4">
    <source>
        <dbReference type="Google" id="ProtNLM"/>
    </source>
</evidence>
<evidence type="ECO:0000313" key="3">
    <source>
        <dbReference type="Proteomes" id="UP000060787"/>
    </source>
</evidence>
<accession>A0A0S2FAF0</accession>
<dbReference type="RefSeq" id="WP_057917784.1">
    <property type="nucleotide sequence ID" value="NZ_CP011129.1"/>
</dbReference>
<gene>
    <name evidence="2" type="ORF">LA76x_2351</name>
</gene>
<dbReference type="AlphaFoldDB" id="A0A0S2FAF0"/>
<proteinExistence type="predicted"/>
<organism evidence="2 3">
    <name type="scientific">Lysobacter antibioticus</name>
    <dbReference type="NCBI Taxonomy" id="84531"/>
    <lineage>
        <taxon>Bacteria</taxon>
        <taxon>Pseudomonadati</taxon>
        <taxon>Pseudomonadota</taxon>
        <taxon>Gammaproteobacteria</taxon>
        <taxon>Lysobacterales</taxon>
        <taxon>Lysobacteraceae</taxon>
        <taxon>Lysobacter</taxon>
    </lineage>
</organism>
<evidence type="ECO:0000256" key="1">
    <source>
        <dbReference type="SAM" id="SignalP"/>
    </source>
</evidence>
<protein>
    <recommendedName>
        <fullName evidence="4">Secreted protein</fullName>
    </recommendedName>
</protein>
<feature type="signal peptide" evidence="1">
    <location>
        <begin position="1"/>
        <end position="20"/>
    </location>
</feature>